<dbReference type="Proteomes" id="UP001500221">
    <property type="component" value="Unassembled WGS sequence"/>
</dbReference>
<reference evidence="3" key="1">
    <citation type="journal article" date="2019" name="Int. J. Syst. Evol. Microbiol.">
        <title>The Global Catalogue of Microorganisms (GCM) 10K type strain sequencing project: providing services to taxonomists for standard genome sequencing and annotation.</title>
        <authorList>
            <consortium name="The Broad Institute Genomics Platform"/>
            <consortium name="The Broad Institute Genome Sequencing Center for Infectious Disease"/>
            <person name="Wu L."/>
            <person name="Ma J."/>
        </authorList>
    </citation>
    <scope>NUCLEOTIDE SEQUENCE [LARGE SCALE GENOMIC DNA]</scope>
    <source>
        <strain evidence="3">JCM 18459</strain>
    </source>
</reference>
<evidence type="ECO:0000313" key="2">
    <source>
        <dbReference type="EMBL" id="GAA5145722.1"/>
    </source>
</evidence>
<name>A0ABP9PHB7_9ACTN</name>
<organism evidence="2 3">
    <name type="scientific">Nocardioides marinquilinus</name>
    <dbReference type="NCBI Taxonomy" id="1210400"/>
    <lineage>
        <taxon>Bacteria</taxon>
        <taxon>Bacillati</taxon>
        <taxon>Actinomycetota</taxon>
        <taxon>Actinomycetes</taxon>
        <taxon>Propionibacteriales</taxon>
        <taxon>Nocardioidaceae</taxon>
        <taxon>Nocardioides</taxon>
    </lineage>
</organism>
<feature type="region of interest" description="Disordered" evidence="1">
    <location>
        <begin position="1"/>
        <end position="119"/>
    </location>
</feature>
<keyword evidence="3" id="KW-1185">Reference proteome</keyword>
<gene>
    <name evidence="2" type="ORF">GCM10023340_15540</name>
</gene>
<evidence type="ECO:0000256" key="1">
    <source>
        <dbReference type="SAM" id="MobiDB-lite"/>
    </source>
</evidence>
<feature type="compositionally biased region" description="Basic and acidic residues" evidence="1">
    <location>
        <begin position="1"/>
        <end position="11"/>
    </location>
</feature>
<evidence type="ECO:0000313" key="3">
    <source>
        <dbReference type="Proteomes" id="UP001500221"/>
    </source>
</evidence>
<protein>
    <submittedName>
        <fullName evidence="2">Uncharacterized protein</fullName>
    </submittedName>
</protein>
<proteinExistence type="predicted"/>
<dbReference type="EMBL" id="BAABKG010000002">
    <property type="protein sequence ID" value="GAA5145722.1"/>
    <property type="molecule type" value="Genomic_DNA"/>
</dbReference>
<accession>A0ABP9PHB7</accession>
<feature type="compositionally biased region" description="Polar residues" evidence="1">
    <location>
        <begin position="110"/>
        <end position="119"/>
    </location>
</feature>
<sequence>MTGSEHPEHDTTGQAGVPAGGEPDGFDVTESDQDTRGEMGVSSERGPEHDRRGGASGTGVRDVSPLERDPDADVPPEQTAGGVEVNPDPPIPPRAGYNSHDPRSKEHPYSTGQSQTAEQ</sequence>
<dbReference type="RefSeq" id="WP_345456550.1">
    <property type="nucleotide sequence ID" value="NZ_BAABKG010000002.1"/>
</dbReference>
<comment type="caution">
    <text evidence="2">The sequence shown here is derived from an EMBL/GenBank/DDBJ whole genome shotgun (WGS) entry which is preliminary data.</text>
</comment>